<dbReference type="PROSITE" id="PS00189">
    <property type="entry name" value="LIPOYL"/>
    <property type="match status" value="1"/>
</dbReference>
<dbReference type="InterPro" id="IPR002930">
    <property type="entry name" value="GCV_H"/>
</dbReference>
<reference evidence="7" key="1">
    <citation type="journal article" date="2019" name="bioRxiv">
        <title>The Genome of the Zebra Mussel, Dreissena polymorpha: A Resource for Invasive Species Research.</title>
        <authorList>
            <person name="McCartney M.A."/>
            <person name="Auch B."/>
            <person name="Kono T."/>
            <person name="Mallez S."/>
            <person name="Zhang Y."/>
            <person name="Obille A."/>
            <person name="Becker A."/>
            <person name="Abrahante J.E."/>
            <person name="Garbe J."/>
            <person name="Badalamenti J.P."/>
            <person name="Herman A."/>
            <person name="Mangelson H."/>
            <person name="Liachko I."/>
            <person name="Sullivan S."/>
            <person name="Sone E.D."/>
            <person name="Koren S."/>
            <person name="Silverstein K.A.T."/>
            <person name="Beckman K.B."/>
            <person name="Gohl D.M."/>
        </authorList>
    </citation>
    <scope>NUCLEOTIDE SEQUENCE</scope>
    <source>
        <strain evidence="7">Duluth1</strain>
        <tissue evidence="7">Whole animal</tissue>
    </source>
</reference>
<comment type="subcellular location">
    <subcellularLocation>
        <location evidence="5">Mitochondrion</location>
    </subcellularLocation>
</comment>
<dbReference type="EMBL" id="JAIWYP010000009">
    <property type="protein sequence ID" value="KAH3773394.1"/>
    <property type="molecule type" value="Genomic_DNA"/>
</dbReference>
<keyword evidence="2 4" id="KW-0450">Lipoyl</keyword>
<evidence type="ECO:0000256" key="2">
    <source>
        <dbReference type="ARBA" id="ARBA00022823"/>
    </source>
</evidence>
<dbReference type="InterPro" id="IPR017453">
    <property type="entry name" value="GCV_H_sub"/>
</dbReference>
<dbReference type="PANTHER" id="PTHR11715">
    <property type="entry name" value="GLYCINE CLEAVAGE SYSTEM H PROTEIN"/>
    <property type="match status" value="1"/>
</dbReference>
<organism evidence="7 8">
    <name type="scientific">Dreissena polymorpha</name>
    <name type="common">Zebra mussel</name>
    <name type="synonym">Mytilus polymorpha</name>
    <dbReference type="NCBI Taxonomy" id="45954"/>
    <lineage>
        <taxon>Eukaryota</taxon>
        <taxon>Metazoa</taxon>
        <taxon>Spiralia</taxon>
        <taxon>Lophotrochozoa</taxon>
        <taxon>Mollusca</taxon>
        <taxon>Bivalvia</taxon>
        <taxon>Autobranchia</taxon>
        <taxon>Heteroconchia</taxon>
        <taxon>Euheterodonta</taxon>
        <taxon>Imparidentia</taxon>
        <taxon>Neoheterodontei</taxon>
        <taxon>Myida</taxon>
        <taxon>Dreissenoidea</taxon>
        <taxon>Dreissenidae</taxon>
        <taxon>Dreissena</taxon>
    </lineage>
</organism>
<feature type="modified residue" description="N6-lipoyllysine" evidence="4">
    <location>
        <position position="103"/>
    </location>
</feature>
<evidence type="ECO:0000313" key="7">
    <source>
        <dbReference type="EMBL" id="KAH3773394.1"/>
    </source>
</evidence>
<dbReference type="GO" id="GO:0009249">
    <property type="term" value="P:protein lipoylation"/>
    <property type="evidence" value="ECO:0007669"/>
    <property type="project" value="TreeGrafter"/>
</dbReference>
<protein>
    <recommendedName>
        <fullName evidence="5">Glycine cleavage system H protein</fullName>
    </recommendedName>
</protein>
<dbReference type="InterPro" id="IPR011053">
    <property type="entry name" value="Single_hybrid_motif"/>
</dbReference>
<keyword evidence="5" id="KW-0496">Mitochondrion</keyword>
<comment type="cofactor">
    <cofactor evidence="5">
        <name>(R)-lipoate</name>
        <dbReference type="ChEBI" id="CHEBI:83088"/>
    </cofactor>
    <text evidence="5">Binds 1 lipoyl cofactor covalently.</text>
</comment>
<evidence type="ECO:0000256" key="3">
    <source>
        <dbReference type="ARBA" id="ARBA00022946"/>
    </source>
</evidence>
<dbReference type="SUPFAM" id="SSF51230">
    <property type="entry name" value="Single hybrid motif"/>
    <property type="match status" value="1"/>
</dbReference>
<evidence type="ECO:0000256" key="4">
    <source>
        <dbReference type="PIRSR" id="PIRSR617453-50"/>
    </source>
</evidence>
<reference evidence="7" key="2">
    <citation type="submission" date="2020-11" db="EMBL/GenBank/DDBJ databases">
        <authorList>
            <person name="McCartney M.A."/>
            <person name="Auch B."/>
            <person name="Kono T."/>
            <person name="Mallez S."/>
            <person name="Becker A."/>
            <person name="Gohl D.M."/>
            <person name="Silverstein K.A.T."/>
            <person name="Koren S."/>
            <person name="Bechman K.B."/>
            <person name="Herman A."/>
            <person name="Abrahante J.E."/>
            <person name="Garbe J."/>
        </authorList>
    </citation>
    <scope>NUCLEOTIDE SEQUENCE</scope>
    <source>
        <strain evidence="7">Duluth1</strain>
        <tissue evidence="7">Whole animal</tissue>
    </source>
</reference>
<dbReference type="GO" id="GO:0019464">
    <property type="term" value="P:glycine decarboxylation via glycine cleavage system"/>
    <property type="evidence" value="ECO:0007669"/>
    <property type="project" value="UniProtKB-UniRule"/>
</dbReference>
<dbReference type="InterPro" id="IPR000089">
    <property type="entry name" value="Biotin_lipoyl"/>
</dbReference>
<dbReference type="PANTHER" id="PTHR11715:SF3">
    <property type="entry name" value="GLYCINE CLEAVAGE SYSTEM H PROTEIN-RELATED"/>
    <property type="match status" value="1"/>
</dbReference>
<dbReference type="HAMAP" id="MF_00272">
    <property type="entry name" value="GcvH"/>
    <property type="match status" value="1"/>
</dbReference>
<sequence>MAAAGLFRKALTLQIVRSITFTLTKQNPFQSTTRAFHISTIKQKKYFSDKHEWVDVDEKNKTATVGVTHYAQDKLGEIVFVQLPEIGQALEAHGEAGVLESVKAASDVYSPISGKVTAVNTTIVDNPKLINDSPYKDGWMFKCTVGDPKDLVGLMDEAGYEEYVKTCD</sequence>
<dbReference type="PROSITE" id="PS50968">
    <property type="entry name" value="BIOTINYL_LIPOYL"/>
    <property type="match status" value="1"/>
</dbReference>
<name>A0A9D4E3X1_DREPO</name>
<evidence type="ECO:0000259" key="6">
    <source>
        <dbReference type="PROSITE" id="PS50968"/>
    </source>
</evidence>
<dbReference type="InterPro" id="IPR003016">
    <property type="entry name" value="2-oxoA_DH_lipoyl-BS"/>
</dbReference>
<keyword evidence="3 5" id="KW-0809">Transit peptide</keyword>
<proteinExistence type="inferred from homology"/>
<evidence type="ECO:0000313" key="8">
    <source>
        <dbReference type="Proteomes" id="UP000828390"/>
    </source>
</evidence>
<dbReference type="NCBIfam" id="NF002270">
    <property type="entry name" value="PRK01202.1"/>
    <property type="match status" value="1"/>
</dbReference>
<comment type="similarity">
    <text evidence="1 5">Belongs to the GcvH family.</text>
</comment>
<dbReference type="InterPro" id="IPR033753">
    <property type="entry name" value="GCV_H/Fam206"/>
</dbReference>
<accession>A0A9D4E3X1</accession>
<feature type="domain" description="Lipoyl-binding" evidence="6">
    <location>
        <begin position="62"/>
        <end position="144"/>
    </location>
</feature>
<evidence type="ECO:0000256" key="1">
    <source>
        <dbReference type="ARBA" id="ARBA00009249"/>
    </source>
</evidence>
<dbReference type="OrthoDB" id="10264154at2759"/>
<dbReference type="AlphaFoldDB" id="A0A9D4E3X1"/>
<dbReference type="GO" id="GO:0005739">
    <property type="term" value="C:mitochondrion"/>
    <property type="evidence" value="ECO:0007669"/>
    <property type="project" value="UniProtKB-SubCell"/>
</dbReference>
<dbReference type="Pfam" id="PF01597">
    <property type="entry name" value="GCV_H"/>
    <property type="match status" value="1"/>
</dbReference>
<comment type="function">
    <text evidence="5">The H protein shuttles the methylamine group of glycine from the P protein to the T protein.</text>
</comment>
<comment type="subunit">
    <text evidence="5">The glycine cleavage system is composed of four proteins: P, T, L and H.</text>
</comment>
<dbReference type="Gene3D" id="2.40.50.100">
    <property type="match status" value="1"/>
</dbReference>
<dbReference type="GO" id="GO:0005960">
    <property type="term" value="C:glycine cleavage complex"/>
    <property type="evidence" value="ECO:0007669"/>
    <property type="project" value="UniProtKB-UniRule"/>
</dbReference>
<comment type="caution">
    <text evidence="7">The sequence shown here is derived from an EMBL/GenBank/DDBJ whole genome shotgun (WGS) entry which is preliminary data.</text>
</comment>
<dbReference type="NCBIfam" id="TIGR00527">
    <property type="entry name" value="gcvH"/>
    <property type="match status" value="1"/>
</dbReference>
<dbReference type="CDD" id="cd06848">
    <property type="entry name" value="GCS_H"/>
    <property type="match status" value="1"/>
</dbReference>
<evidence type="ECO:0000256" key="5">
    <source>
        <dbReference type="RuleBase" id="RU364055"/>
    </source>
</evidence>
<gene>
    <name evidence="7" type="ORF">DPMN_174754</name>
</gene>
<keyword evidence="8" id="KW-1185">Reference proteome</keyword>
<dbReference type="Proteomes" id="UP000828390">
    <property type="component" value="Unassembled WGS sequence"/>
</dbReference>